<comment type="caution">
    <text evidence="1">The sequence shown here is derived from an EMBL/GenBank/DDBJ whole genome shotgun (WGS) entry which is preliminary data.</text>
</comment>
<name>A0ABV5ZXC4_9PSEU</name>
<keyword evidence="2" id="KW-1185">Reference proteome</keyword>
<dbReference type="RefSeq" id="WP_377852851.1">
    <property type="nucleotide sequence ID" value="NZ_JBHLZU010000014.1"/>
</dbReference>
<reference evidence="1 2" key="1">
    <citation type="submission" date="2024-09" db="EMBL/GenBank/DDBJ databases">
        <authorList>
            <person name="Sun Q."/>
            <person name="Mori K."/>
        </authorList>
    </citation>
    <scope>NUCLEOTIDE SEQUENCE [LARGE SCALE GENOMIC DNA]</scope>
    <source>
        <strain evidence="1 2">TBRC 7907</strain>
    </source>
</reference>
<protein>
    <recommendedName>
        <fullName evidence="3">DDE-type integrase/transposase/recombinase</fullName>
    </recommendedName>
</protein>
<evidence type="ECO:0008006" key="3">
    <source>
        <dbReference type="Google" id="ProtNLM"/>
    </source>
</evidence>
<accession>A0ABV5ZXC4</accession>
<dbReference type="Proteomes" id="UP001589693">
    <property type="component" value="Unassembled WGS sequence"/>
</dbReference>
<evidence type="ECO:0000313" key="2">
    <source>
        <dbReference type="Proteomes" id="UP001589693"/>
    </source>
</evidence>
<evidence type="ECO:0000313" key="1">
    <source>
        <dbReference type="EMBL" id="MFB9905547.1"/>
    </source>
</evidence>
<sequence length="58" mass="6144">MGHSIADRKESSITVSTLARRTAAGWPVTGGVLHSDHGGQLRSSTLHHILSGTGWPVR</sequence>
<dbReference type="EMBL" id="JBHLZU010000014">
    <property type="protein sequence ID" value="MFB9905547.1"/>
    <property type="molecule type" value="Genomic_DNA"/>
</dbReference>
<gene>
    <name evidence="1" type="ORF">ACFFQA_16565</name>
</gene>
<proteinExistence type="predicted"/>
<organism evidence="1 2">
    <name type="scientific">Allokutzneria oryzae</name>
    <dbReference type="NCBI Taxonomy" id="1378989"/>
    <lineage>
        <taxon>Bacteria</taxon>
        <taxon>Bacillati</taxon>
        <taxon>Actinomycetota</taxon>
        <taxon>Actinomycetes</taxon>
        <taxon>Pseudonocardiales</taxon>
        <taxon>Pseudonocardiaceae</taxon>
        <taxon>Allokutzneria</taxon>
    </lineage>
</organism>